<evidence type="ECO:0000256" key="4">
    <source>
        <dbReference type="ARBA" id="ARBA00023157"/>
    </source>
</evidence>
<dbReference type="Gene3D" id="1.20.5.3730">
    <property type="match status" value="1"/>
</dbReference>
<evidence type="ECO:0000256" key="3">
    <source>
        <dbReference type="ARBA" id="ARBA00022737"/>
    </source>
</evidence>
<dbReference type="SMART" id="SM00032">
    <property type="entry name" value="CCP"/>
    <property type="match status" value="1"/>
</dbReference>
<keyword evidence="1 5" id="KW-0768">Sushi</keyword>
<feature type="disulfide bond" evidence="5">
    <location>
        <begin position="58"/>
        <end position="85"/>
    </location>
</feature>
<feature type="non-terminal residue" evidence="7">
    <location>
        <position position="1"/>
    </location>
</feature>
<dbReference type="Gene3D" id="2.10.70.10">
    <property type="entry name" value="Complement Module, domain 1"/>
    <property type="match status" value="2"/>
</dbReference>
<reference evidence="8" key="1">
    <citation type="journal article" date="2019" name="IScience">
        <title>Narwhal Genome Reveals Long-Term Low Genetic Diversity despite Current Large Abundance Size.</title>
        <authorList>
            <person name="Westbury M.V."/>
            <person name="Petersen B."/>
            <person name="Garde E."/>
            <person name="Heide-Jorgensen M.P."/>
            <person name="Lorenzen E.D."/>
        </authorList>
    </citation>
    <scope>NUCLEOTIDE SEQUENCE [LARGE SCALE GENOMIC DNA]</scope>
</reference>
<keyword evidence="2" id="KW-0732">Signal</keyword>
<dbReference type="PANTHER" id="PTHR45656:SF4">
    <property type="entry name" value="PROTEIN CBR-CLEC-78"/>
    <property type="match status" value="1"/>
</dbReference>
<dbReference type="InterPro" id="IPR000436">
    <property type="entry name" value="Sushi_SCR_CCP_dom"/>
</dbReference>
<evidence type="ECO:0000256" key="2">
    <source>
        <dbReference type="ARBA" id="ARBA00022729"/>
    </source>
</evidence>
<organism evidence="7 8">
    <name type="scientific">Monodon monoceros</name>
    <name type="common">Narwhal</name>
    <name type="synonym">Ceratodon monodon</name>
    <dbReference type="NCBI Taxonomy" id="40151"/>
    <lineage>
        <taxon>Eukaryota</taxon>
        <taxon>Metazoa</taxon>
        <taxon>Chordata</taxon>
        <taxon>Craniata</taxon>
        <taxon>Vertebrata</taxon>
        <taxon>Euteleostomi</taxon>
        <taxon>Mammalia</taxon>
        <taxon>Eutheria</taxon>
        <taxon>Laurasiatheria</taxon>
        <taxon>Artiodactyla</taxon>
        <taxon>Whippomorpha</taxon>
        <taxon>Cetacea</taxon>
        <taxon>Odontoceti</taxon>
        <taxon>Monodontidae</taxon>
        <taxon>Monodon</taxon>
    </lineage>
</organism>
<evidence type="ECO:0000313" key="8">
    <source>
        <dbReference type="Proteomes" id="UP000308365"/>
    </source>
</evidence>
<dbReference type="InterPro" id="IPR051277">
    <property type="entry name" value="SEZ6_CSMD_C4BPB_Regulators"/>
</dbReference>
<protein>
    <recommendedName>
        <fullName evidence="6">Sushi domain-containing protein</fullName>
    </recommendedName>
</protein>
<comment type="caution">
    <text evidence="7">The sequence shown here is derived from an EMBL/GenBank/DDBJ whole genome shotgun (WGS) entry which is preliminary data.</text>
</comment>
<proteinExistence type="predicted"/>
<accession>A0A4U1FFF5</accession>
<dbReference type="AlphaFoldDB" id="A0A4U1FFF5"/>
<feature type="disulfide bond" evidence="5">
    <location>
        <begin position="29"/>
        <end position="72"/>
    </location>
</feature>
<dbReference type="CDD" id="cd00033">
    <property type="entry name" value="CCP"/>
    <property type="match status" value="2"/>
</dbReference>
<gene>
    <name evidence="7" type="ORF">EI555_012450</name>
</gene>
<keyword evidence="4 5" id="KW-1015">Disulfide bond</keyword>
<sequence>CSSSCGIKHGRFRYTSEQKLFNAVVEYECQKGYILVGEAKMSCTLLQWISPETVTIKCDPGYKMVGSQNISCSEKKYRSLDVPKCEKVGTEDCEIVLKGQKLIQCISSPQDSKAFLELHKLSLEIEKLE</sequence>
<dbReference type="InterPro" id="IPR040514">
    <property type="entry name" value="C4bp_oligo"/>
</dbReference>
<dbReference type="EMBL" id="RWIC01000202">
    <property type="protein sequence ID" value="TKC47626.1"/>
    <property type="molecule type" value="Genomic_DNA"/>
</dbReference>
<feature type="domain" description="Sushi" evidence="6">
    <location>
        <begin position="27"/>
        <end position="87"/>
    </location>
</feature>
<dbReference type="PROSITE" id="PS50923">
    <property type="entry name" value="SUSHI"/>
    <property type="match status" value="1"/>
</dbReference>
<evidence type="ECO:0000313" key="7">
    <source>
        <dbReference type="EMBL" id="TKC47626.1"/>
    </source>
</evidence>
<evidence type="ECO:0000259" key="6">
    <source>
        <dbReference type="PROSITE" id="PS50923"/>
    </source>
</evidence>
<dbReference type="Proteomes" id="UP000308365">
    <property type="component" value="Unassembled WGS sequence"/>
</dbReference>
<evidence type="ECO:0000256" key="1">
    <source>
        <dbReference type="ARBA" id="ARBA00022659"/>
    </source>
</evidence>
<dbReference type="InterPro" id="IPR035976">
    <property type="entry name" value="Sushi/SCR/CCP_sf"/>
</dbReference>
<dbReference type="SUPFAM" id="SSF57535">
    <property type="entry name" value="Complement control module/SCR domain"/>
    <property type="match status" value="2"/>
</dbReference>
<dbReference type="PANTHER" id="PTHR45656">
    <property type="entry name" value="PROTEIN CBR-CLEC-78"/>
    <property type="match status" value="1"/>
</dbReference>
<name>A0A4U1FFF5_MONMO</name>
<dbReference type="Pfam" id="PF18453">
    <property type="entry name" value="C4bp_oligo"/>
    <property type="match status" value="1"/>
</dbReference>
<keyword evidence="3" id="KW-0677">Repeat</keyword>
<evidence type="ECO:0000256" key="5">
    <source>
        <dbReference type="PROSITE-ProRule" id="PRU00302"/>
    </source>
</evidence>
<dbReference type="Pfam" id="PF00084">
    <property type="entry name" value="Sushi"/>
    <property type="match status" value="2"/>
</dbReference>